<keyword evidence="5" id="KW-0406">Ion transport</keyword>
<dbReference type="EMBL" id="OU892279">
    <property type="protein sequence ID" value="CAG9766862.1"/>
    <property type="molecule type" value="Genomic_DNA"/>
</dbReference>
<keyword evidence="8" id="KW-0472">Membrane</keyword>
<dbReference type="PROSITE" id="PS50088">
    <property type="entry name" value="ANK_REPEAT"/>
    <property type="match status" value="1"/>
</dbReference>
<protein>
    <recommendedName>
        <fullName evidence="11">Ion transport domain-containing protein</fullName>
    </recommendedName>
</protein>
<sequence>MDEENQPEILLLQAILSNDLLRIEIILRDEPVLFQCVYPEPFRKTALVIACDDDQVDVKVVSKLLQLGADIHDRQSKDSWEAIHFSAAKTNNGKLKVLLDHSPDCVNSLEKNGNNALHILIQYGNQTSSNFLRCAKLLIDNGTNIHHFKNEILLKILREERLFETLTIMLQESSEKNPQQEMKNFSKLVQYIYEEDQVRCKKEIDEMSEAFIDGCIPGTNSTALQMCCSKGLYDIVIHLLSKGAIPWITTTTNEDKPVMIAVKNGHHGILCALLDKHKIRDIPNKLLGELICFIHSGESNIECYEILMKKIKSANALDAKLKISQGDEINNTPLLYAIWYHNETITKQLLSLGAFIGSKSNFGDTPMEYMDTETFKKHLDDSIIIKSNKKRNQPNFTVEFDVQCLIPPYSNEPEDVEAASASALAPNVTDTEVLYHIAHSQDLQHFLKHPVIVAFSAFKWTQYHGLFWGNFVIFSAFAFCLLSFIFLDFLKSMMGIHIPYFILICVQFFLWLTMIVFLIREILQAFKYPKEYLKSPENYLELSLIFCCFLVLCEYEKRQIWSLSIILLSFEFMDMLGKHPHFSTHIVMLKTVSFNFFCALLAYSGLIFAFSFSFYLLFHANDASDNSSDTIFYDLGQAIFKTVIRVTGEFDSSDMDFETFYVTSKLVFLLFIFIIHLILLNLLSGLAISDTDKIRKEAELLGHIARIDYMKHVEQSEFLMFVNRFCRKNICCMNRKKSSQQFNDKILFRLNENKFVFDSDNIILNCMNGKTLKLSKETIARIHRILQKRK</sequence>
<proteinExistence type="predicted"/>
<dbReference type="GO" id="GO:0022857">
    <property type="term" value="F:transmembrane transporter activity"/>
    <property type="evidence" value="ECO:0007669"/>
    <property type="project" value="TreeGrafter"/>
</dbReference>
<dbReference type="InterPro" id="IPR002110">
    <property type="entry name" value="Ankyrin_rpt"/>
</dbReference>
<organism evidence="9 10">
    <name type="scientific">Ceutorhynchus assimilis</name>
    <name type="common">cabbage seed weevil</name>
    <dbReference type="NCBI Taxonomy" id="467358"/>
    <lineage>
        <taxon>Eukaryota</taxon>
        <taxon>Metazoa</taxon>
        <taxon>Ecdysozoa</taxon>
        <taxon>Arthropoda</taxon>
        <taxon>Hexapoda</taxon>
        <taxon>Insecta</taxon>
        <taxon>Pterygota</taxon>
        <taxon>Neoptera</taxon>
        <taxon>Endopterygota</taxon>
        <taxon>Coleoptera</taxon>
        <taxon>Polyphaga</taxon>
        <taxon>Cucujiformia</taxon>
        <taxon>Curculionidae</taxon>
        <taxon>Ceutorhynchinae</taxon>
        <taxon>Ceutorhynchus</taxon>
    </lineage>
</organism>
<keyword evidence="1" id="KW-0813">Transport</keyword>
<keyword evidence="4 7" id="KW-0040">ANK repeat</keyword>
<dbReference type="SUPFAM" id="SSF48403">
    <property type="entry name" value="Ankyrin repeat"/>
    <property type="match status" value="2"/>
</dbReference>
<keyword evidence="3" id="KW-0677">Repeat</keyword>
<evidence type="ECO:0000256" key="3">
    <source>
        <dbReference type="ARBA" id="ARBA00022737"/>
    </source>
</evidence>
<dbReference type="GO" id="GO:0034220">
    <property type="term" value="P:monoatomic ion transmembrane transport"/>
    <property type="evidence" value="ECO:0007669"/>
    <property type="project" value="UniProtKB-KW"/>
</dbReference>
<feature type="transmembrane region" description="Helical" evidence="8">
    <location>
        <begin position="594"/>
        <end position="618"/>
    </location>
</feature>
<keyword evidence="10" id="KW-1185">Reference proteome</keyword>
<reference evidence="9" key="1">
    <citation type="submission" date="2022-01" db="EMBL/GenBank/DDBJ databases">
        <authorList>
            <person name="King R."/>
        </authorList>
    </citation>
    <scope>NUCLEOTIDE SEQUENCE</scope>
</reference>
<evidence type="ECO:0000256" key="1">
    <source>
        <dbReference type="ARBA" id="ARBA00022448"/>
    </source>
</evidence>
<accession>A0A9N9MPF0</accession>
<evidence type="ECO:0000256" key="5">
    <source>
        <dbReference type="ARBA" id="ARBA00023065"/>
    </source>
</evidence>
<dbReference type="PANTHER" id="PTHR47143">
    <property type="entry name" value="TRANSIENT RECEPTOR POTENTIAL CATION CHANNEL PROTEIN PAINLESS"/>
    <property type="match status" value="1"/>
</dbReference>
<feature type="transmembrane region" description="Helical" evidence="8">
    <location>
        <begin position="466"/>
        <end position="487"/>
    </location>
</feature>
<evidence type="ECO:0000256" key="7">
    <source>
        <dbReference type="PROSITE-ProRule" id="PRU00023"/>
    </source>
</evidence>
<dbReference type="GO" id="GO:1902495">
    <property type="term" value="C:transmembrane transporter complex"/>
    <property type="evidence" value="ECO:0007669"/>
    <property type="project" value="TreeGrafter"/>
</dbReference>
<feature type="transmembrane region" description="Helical" evidence="8">
    <location>
        <begin position="666"/>
        <end position="688"/>
    </location>
</feature>
<keyword evidence="6" id="KW-0407">Ion channel</keyword>
<feature type="repeat" description="ANK" evidence="7">
    <location>
        <begin position="112"/>
        <end position="150"/>
    </location>
</feature>
<evidence type="ECO:0008006" key="11">
    <source>
        <dbReference type="Google" id="ProtNLM"/>
    </source>
</evidence>
<evidence type="ECO:0000313" key="9">
    <source>
        <dbReference type="EMBL" id="CAG9766862.1"/>
    </source>
</evidence>
<keyword evidence="8" id="KW-1133">Transmembrane helix</keyword>
<name>A0A9N9MPF0_9CUCU</name>
<feature type="transmembrane region" description="Helical" evidence="8">
    <location>
        <begin position="499"/>
        <end position="519"/>
    </location>
</feature>
<dbReference type="InterPro" id="IPR052076">
    <property type="entry name" value="TRP_cation_channel"/>
</dbReference>
<keyword evidence="2" id="KW-0716">Sensory transduction</keyword>
<dbReference type="PANTHER" id="PTHR47143:SF4">
    <property type="entry name" value="TRANSIENT RECEPTOR POTENTIAL CATION CHANNEL PROTEIN PAINLESS"/>
    <property type="match status" value="1"/>
</dbReference>
<evidence type="ECO:0000256" key="8">
    <source>
        <dbReference type="SAM" id="Phobius"/>
    </source>
</evidence>
<dbReference type="SMART" id="SM00248">
    <property type="entry name" value="ANK"/>
    <property type="match status" value="6"/>
</dbReference>
<dbReference type="AlphaFoldDB" id="A0A9N9MPF0"/>
<gene>
    <name evidence="9" type="ORF">CEUTPL_LOCUS7434</name>
</gene>
<dbReference type="Gene3D" id="1.25.40.20">
    <property type="entry name" value="Ankyrin repeat-containing domain"/>
    <property type="match status" value="2"/>
</dbReference>
<keyword evidence="8" id="KW-0812">Transmembrane</keyword>
<evidence type="ECO:0000256" key="6">
    <source>
        <dbReference type="ARBA" id="ARBA00023303"/>
    </source>
</evidence>
<dbReference type="Proteomes" id="UP001152799">
    <property type="component" value="Chromosome 3"/>
</dbReference>
<dbReference type="OrthoDB" id="2157354at2759"/>
<dbReference type="Pfam" id="PF12796">
    <property type="entry name" value="Ank_2"/>
    <property type="match status" value="1"/>
</dbReference>
<evidence type="ECO:0000256" key="4">
    <source>
        <dbReference type="ARBA" id="ARBA00023043"/>
    </source>
</evidence>
<dbReference type="InterPro" id="IPR036770">
    <property type="entry name" value="Ankyrin_rpt-contain_sf"/>
</dbReference>
<evidence type="ECO:0000256" key="2">
    <source>
        <dbReference type="ARBA" id="ARBA00022606"/>
    </source>
</evidence>
<evidence type="ECO:0000313" key="10">
    <source>
        <dbReference type="Proteomes" id="UP001152799"/>
    </source>
</evidence>